<keyword evidence="3" id="KW-1185">Reference proteome</keyword>
<evidence type="ECO:0000259" key="1">
    <source>
        <dbReference type="PROSITE" id="PS50280"/>
    </source>
</evidence>
<proteinExistence type="predicted"/>
<accession>S9V4Z9</accession>
<dbReference type="InterPro" id="IPR046341">
    <property type="entry name" value="SET_dom_sf"/>
</dbReference>
<dbReference type="Gene3D" id="2.170.270.10">
    <property type="entry name" value="SET domain"/>
    <property type="match status" value="1"/>
</dbReference>
<dbReference type="InterPro" id="IPR001214">
    <property type="entry name" value="SET_dom"/>
</dbReference>
<dbReference type="AlphaFoldDB" id="S9V4Z9"/>
<dbReference type="EMBL" id="LR877145">
    <property type="protein sequence ID" value="CAD2213316.1"/>
    <property type="molecule type" value="Genomic_DNA"/>
</dbReference>
<name>S9V4Z9_9TRYP</name>
<evidence type="ECO:0000313" key="3">
    <source>
        <dbReference type="Proteomes" id="UP000515908"/>
    </source>
</evidence>
<protein>
    <recommendedName>
        <fullName evidence="1">SET domain-containing protein</fullName>
    </recommendedName>
</protein>
<reference evidence="2 3" key="1">
    <citation type="submission" date="2020-08" db="EMBL/GenBank/DDBJ databases">
        <authorList>
            <person name="Newling K."/>
            <person name="Davey J."/>
            <person name="Forrester S."/>
        </authorList>
    </citation>
    <scope>NUCLEOTIDE SEQUENCE [LARGE SCALE GENOMIC DNA]</scope>
    <source>
        <strain evidence="3">Crithidia deanei Carvalho (ATCC PRA-265)</strain>
    </source>
</reference>
<dbReference type="OrthoDB" id="5560686at2759"/>
<sequence>MSVYDTLCEIITNICFRLSVPVTLAQISNFLDHLIDEELLLYTCHSMVEEGILVKFGGDAFTLHSLRKRCRLNLLVSAEYQQLGMRIIKTDQDDYVRFIPFEAEHRFFETKQSTIGLEAGMGLFLRETRSIPQGCIICEYRGRSLPSPPVNTSYVVRVRATNSYIDGISLTSEHLSLASFINDNGPRAANTGMMEFDRYPGRVFMVAFRDIEPGEELFCLYGATYWGLNSYAEVKVVENSDKRDARLRYLNSLRAHQTCPRCKKEHLQRATMLHQMGCGDPLVEKRLQRIECVPYSEFTAVPTSAKVVPSQVQPAAKKAVSLVDRAEPLTFYHSHEDVIRDYEFSFEDVKK</sequence>
<gene>
    <name evidence="2" type="ORF">ADEAN_000075700</name>
</gene>
<dbReference type="PROSITE" id="PS50280">
    <property type="entry name" value="SET"/>
    <property type="match status" value="1"/>
</dbReference>
<dbReference type="VEuPathDB" id="TriTrypDB:ADEAN_000075700"/>
<dbReference type="SUPFAM" id="SSF82199">
    <property type="entry name" value="SET domain"/>
    <property type="match status" value="1"/>
</dbReference>
<feature type="domain" description="SET" evidence="1">
    <location>
        <begin position="106"/>
        <end position="222"/>
    </location>
</feature>
<dbReference type="Pfam" id="PF00856">
    <property type="entry name" value="SET"/>
    <property type="match status" value="1"/>
</dbReference>
<dbReference type="Proteomes" id="UP000515908">
    <property type="component" value="Chromosome 01"/>
</dbReference>
<organism evidence="2 3">
    <name type="scientific">Angomonas deanei</name>
    <dbReference type="NCBI Taxonomy" id="59799"/>
    <lineage>
        <taxon>Eukaryota</taxon>
        <taxon>Discoba</taxon>
        <taxon>Euglenozoa</taxon>
        <taxon>Kinetoplastea</taxon>
        <taxon>Metakinetoplastina</taxon>
        <taxon>Trypanosomatida</taxon>
        <taxon>Trypanosomatidae</taxon>
        <taxon>Strigomonadinae</taxon>
        <taxon>Angomonas</taxon>
    </lineage>
</organism>
<dbReference type="SMART" id="SM00317">
    <property type="entry name" value="SET"/>
    <property type="match status" value="1"/>
</dbReference>
<evidence type="ECO:0000313" key="2">
    <source>
        <dbReference type="EMBL" id="CAD2213316.1"/>
    </source>
</evidence>